<accession>A0A679FTF0</accession>
<gene>
    <name evidence="1" type="ORF">GsuE55_09170</name>
</gene>
<sequence length="85" mass="9881">MRMKLIDDLYDYYKDRLTGDEEDAEAVAMSILDELDRRHVLKLINEMSDEELLGMFGLYVFESLKAKMAREGLGATRPQHVPHVH</sequence>
<keyword evidence="2" id="KW-1185">Reference proteome</keyword>
<organism evidence="1 2">
    <name type="scientific">Geobacillus subterraneus</name>
    <dbReference type="NCBI Taxonomy" id="129338"/>
    <lineage>
        <taxon>Bacteria</taxon>
        <taxon>Bacillati</taxon>
        <taxon>Bacillota</taxon>
        <taxon>Bacilli</taxon>
        <taxon>Bacillales</taxon>
        <taxon>Anoxybacillaceae</taxon>
        <taxon>Geobacillus</taxon>
    </lineage>
</organism>
<dbReference type="Proteomes" id="UP000501421">
    <property type="component" value="Chromosome"/>
</dbReference>
<dbReference type="AlphaFoldDB" id="A0A679FTF0"/>
<evidence type="ECO:0000313" key="2">
    <source>
        <dbReference type="Proteomes" id="UP000501421"/>
    </source>
</evidence>
<evidence type="ECO:0000313" key="1">
    <source>
        <dbReference type="EMBL" id="BBW96084.1"/>
    </source>
</evidence>
<dbReference type="Pfam" id="PF19651">
    <property type="entry name" value="DUF6154"/>
    <property type="match status" value="1"/>
</dbReference>
<dbReference type="EMBL" id="AP022557">
    <property type="protein sequence ID" value="BBW96084.1"/>
    <property type="molecule type" value="Genomic_DNA"/>
</dbReference>
<name>A0A679FTF0_9BACL</name>
<dbReference type="RefSeq" id="WP_033843940.1">
    <property type="nucleotide sequence ID" value="NZ_AP022557.1"/>
</dbReference>
<protein>
    <recommendedName>
        <fullName evidence="3">Cytosolic protein</fullName>
    </recommendedName>
</protein>
<reference evidence="2" key="1">
    <citation type="journal article" date="2020" name="Microbiol. Resour. Announc.">
        <title>Complete Genome Sequence of Geobacillus sp. Strain E55-1, Isolated from Mine Geyser in Japan.</title>
        <authorList>
            <person name="Miyazaki K."/>
            <person name="Hase E."/>
            <person name="Tokito N."/>
        </authorList>
    </citation>
    <scope>NUCLEOTIDE SEQUENCE [LARGE SCALE GENOMIC DNA]</scope>
    <source>
        <strain evidence="2">E55-1</strain>
    </source>
</reference>
<proteinExistence type="predicted"/>
<dbReference type="InterPro" id="IPR046152">
    <property type="entry name" value="DUF6154"/>
</dbReference>
<evidence type="ECO:0008006" key="3">
    <source>
        <dbReference type="Google" id="ProtNLM"/>
    </source>
</evidence>